<dbReference type="AlphaFoldDB" id="A0AAF0T731"/>
<accession>A0AAF0T731</accession>
<evidence type="ECO:0000313" key="2">
    <source>
        <dbReference type="Proteomes" id="UP001234989"/>
    </source>
</evidence>
<reference evidence="1" key="1">
    <citation type="submission" date="2023-08" db="EMBL/GenBank/DDBJ databases">
        <title>A de novo genome assembly of Solanum verrucosum Schlechtendal, a Mexican diploid species geographically isolated from the other diploid A-genome species in potato relatives.</title>
        <authorList>
            <person name="Hosaka K."/>
        </authorList>
    </citation>
    <scope>NUCLEOTIDE SEQUENCE</scope>
    <source>
        <tissue evidence="1">Young leaves</tissue>
    </source>
</reference>
<dbReference type="Proteomes" id="UP001234989">
    <property type="component" value="Chromosome 1"/>
</dbReference>
<protein>
    <submittedName>
        <fullName evidence="1">Uncharacterized protein</fullName>
    </submittedName>
</protein>
<organism evidence="1 2">
    <name type="scientific">Solanum verrucosum</name>
    <dbReference type="NCBI Taxonomy" id="315347"/>
    <lineage>
        <taxon>Eukaryota</taxon>
        <taxon>Viridiplantae</taxon>
        <taxon>Streptophyta</taxon>
        <taxon>Embryophyta</taxon>
        <taxon>Tracheophyta</taxon>
        <taxon>Spermatophyta</taxon>
        <taxon>Magnoliopsida</taxon>
        <taxon>eudicotyledons</taxon>
        <taxon>Gunneridae</taxon>
        <taxon>Pentapetalae</taxon>
        <taxon>asterids</taxon>
        <taxon>lamiids</taxon>
        <taxon>Solanales</taxon>
        <taxon>Solanaceae</taxon>
        <taxon>Solanoideae</taxon>
        <taxon>Solaneae</taxon>
        <taxon>Solanum</taxon>
    </lineage>
</organism>
<proteinExistence type="predicted"/>
<evidence type="ECO:0000313" key="1">
    <source>
        <dbReference type="EMBL" id="WMV07596.1"/>
    </source>
</evidence>
<dbReference type="EMBL" id="CP133612">
    <property type="protein sequence ID" value="WMV07596.1"/>
    <property type="molecule type" value="Genomic_DNA"/>
</dbReference>
<name>A0AAF0T731_SOLVR</name>
<sequence length="87" mass="9745">MEMKFFTTFVPKKFTKDDKIEKLEMDLNGVVAIKRDIIIDEHNFDVGDGGTSSPIVERVFSGVGDKGGGEFTPNVDRCTNGVDFERR</sequence>
<keyword evidence="2" id="KW-1185">Reference proteome</keyword>
<gene>
    <name evidence="1" type="ORF">MTR67_000981</name>
</gene>